<reference evidence="2 3" key="1">
    <citation type="journal article" date="2024" name="IMA Fungus">
        <title>IMA Genome - F19 : A genome assembly and annotation guide to empower mycologists, including annotated draft genome sequences of Ceratocystis pirilliformis, Diaporthe australafricana, Fusarium ophioides, Paecilomyces lecythidis, and Sporothrix stenoceras.</title>
        <authorList>
            <person name="Aylward J."/>
            <person name="Wilson A.M."/>
            <person name="Visagie C.M."/>
            <person name="Spraker J."/>
            <person name="Barnes I."/>
            <person name="Buitendag C."/>
            <person name="Ceriani C."/>
            <person name="Del Mar Angel L."/>
            <person name="du Plessis D."/>
            <person name="Fuchs T."/>
            <person name="Gasser K."/>
            <person name="Kramer D."/>
            <person name="Li W."/>
            <person name="Munsamy K."/>
            <person name="Piso A."/>
            <person name="Price J.L."/>
            <person name="Sonnekus B."/>
            <person name="Thomas C."/>
            <person name="van der Nest A."/>
            <person name="van Dijk A."/>
            <person name="van Heerden A."/>
            <person name="van Vuuren N."/>
            <person name="Yilmaz N."/>
            <person name="Duong T.A."/>
            <person name="van der Merwe N.A."/>
            <person name="Wingfield M.J."/>
            <person name="Wingfield B.D."/>
        </authorList>
    </citation>
    <scope>NUCLEOTIDE SEQUENCE [LARGE SCALE GENOMIC DNA]</scope>
    <source>
        <strain evidence="2 3">CMW 18167</strain>
    </source>
</reference>
<dbReference type="Proteomes" id="UP001583193">
    <property type="component" value="Unassembled WGS sequence"/>
</dbReference>
<evidence type="ECO:0000313" key="2">
    <source>
        <dbReference type="EMBL" id="KAL1884512.1"/>
    </source>
</evidence>
<name>A0ABR3Y9H2_9EURO</name>
<protein>
    <submittedName>
        <fullName evidence="2">Uncharacterized protein</fullName>
    </submittedName>
</protein>
<comment type="caution">
    <text evidence="2">The sequence shown here is derived from an EMBL/GenBank/DDBJ whole genome shotgun (WGS) entry which is preliminary data.</text>
</comment>
<evidence type="ECO:0000256" key="1">
    <source>
        <dbReference type="SAM" id="SignalP"/>
    </source>
</evidence>
<gene>
    <name evidence="2" type="ORF">Plec18167_002102</name>
</gene>
<organism evidence="2 3">
    <name type="scientific">Paecilomyces lecythidis</name>
    <dbReference type="NCBI Taxonomy" id="3004212"/>
    <lineage>
        <taxon>Eukaryota</taxon>
        <taxon>Fungi</taxon>
        <taxon>Dikarya</taxon>
        <taxon>Ascomycota</taxon>
        <taxon>Pezizomycotina</taxon>
        <taxon>Eurotiomycetes</taxon>
        <taxon>Eurotiomycetidae</taxon>
        <taxon>Eurotiales</taxon>
        <taxon>Thermoascaceae</taxon>
        <taxon>Paecilomyces</taxon>
    </lineage>
</organism>
<sequence length="93" mass="10226">MILIIYTLTFLAVLGAWISGALDPYQKRMQEIVLDRMGEKKVPDPLKKSLMGKRLIEDDNLHKIQDRLGEDISGVFGKGGAGLSLSIGVSKNL</sequence>
<keyword evidence="3" id="KW-1185">Reference proteome</keyword>
<evidence type="ECO:0000313" key="3">
    <source>
        <dbReference type="Proteomes" id="UP001583193"/>
    </source>
</evidence>
<feature type="chain" id="PRO_5045909965" evidence="1">
    <location>
        <begin position="16"/>
        <end position="93"/>
    </location>
</feature>
<feature type="signal peptide" evidence="1">
    <location>
        <begin position="1"/>
        <end position="15"/>
    </location>
</feature>
<dbReference type="EMBL" id="JAVDPF010000004">
    <property type="protein sequence ID" value="KAL1884512.1"/>
    <property type="molecule type" value="Genomic_DNA"/>
</dbReference>
<keyword evidence="1" id="KW-0732">Signal</keyword>
<accession>A0ABR3Y9H2</accession>
<proteinExistence type="predicted"/>